<evidence type="ECO:0000256" key="2">
    <source>
        <dbReference type="SAM" id="Phobius"/>
    </source>
</evidence>
<keyword evidence="2" id="KW-0472">Membrane</keyword>
<reference evidence="3" key="1">
    <citation type="journal article" date="2023" name="G3 (Bethesda)">
        <title>Whole genome assemblies of Zophobas morio and Tenebrio molitor.</title>
        <authorList>
            <person name="Kaur S."/>
            <person name="Stinson S.A."/>
            <person name="diCenzo G.C."/>
        </authorList>
    </citation>
    <scope>NUCLEOTIDE SEQUENCE</scope>
    <source>
        <strain evidence="3">QUZm001</strain>
    </source>
</reference>
<evidence type="ECO:0000313" key="4">
    <source>
        <dbReference type="Proteomes" id="UP001168821"/>
    </source>
</evidence>
<keyword evidence="2" id="KW-1133">Transmembrane helix</keyword>
<dbReference type="Proteomes" id="UP001168821">
    <property type="component" value="Unassembled WGS sequence"/>
</dbReference>
<dbReference type="GO" id="GO:0051087">
    <property type="term" value="F:protein-folding chaperone binding"/>
    <property type="evidence" value="ECO:0007669"/>
    <property type="project" value="InterPro"/>
</dbReference>
<dbReference type="EMBL" id="JALNTZ010002008">
    <property type="protein sequence ID" value="KAJ3621754.1"/>
    <property type="molecule type" value="Genomic_DNA"/>
</dbReference>
<gene>
    <name evidence="3" type="ORF">Zmor_008620</name>
</gene>
<keyword evidence="2" id="KW-0812">Transmembrane</keyword>
<protein>
    <recommendedName>
        <fullName evidence="5">BAG domain-containing protein</fullName>
    </recommendedName>
</protein>
<evidence type="ECO:0000256" key="1">
    <source>
        <dbReference type="SAM" id="MobiDB-lite"/>
    </source>
</evidence>
<evidence type="ECO:0008006" key="5">
    <source>
        <dbReference type="Google" id="ProtNLM"/>
    </source>
</evidence>
<sequence>MSDLVWWTLFVVLTLLLVVLVGKLCYRVISDVWCSGTELPDDAQDLEDLTRYRNDFRTIFKQSQVNDESDKLMMTKEFHFKSDQNGTTPTMTTFGGKDKEEQMHAIVEEDESKSNETNDKVDEDKKSNEDEKVQTEASKQKDEEKVQIEEVPEEKDEENIEIEEVLNEQKSRLDKKTKDVVDGEPLGILTLEEMGILNQIQAIQNQTDMYAKQIPFCPGGRNHLTYFDINEKFLMNLIGLSSIDCKENDKLKRRKQMVSLYIQECQNELKKRADTDVL</sequence>
<evidence type="ECO:0000313" key="3">
    <source>
        <dbReference type="EMBL" id="KAJ3621754.1"/>
    </source>
</evidence>
<proteinExistence type="predicted"/>
<dbReference type="InterPro" id="IPR036533">
    <property type="entry name" value="BAG_dom_sf"/>
</dbReference>
<organism evidence="3 4">
    <name type="scientific">Zophobas morio</name>
    <dbReference type="NCBI Taxonomy" id="2755281"/>
    <lineage>
        <taxon>Eukaryota</taxon>
        <taxon>Metazoa</taxon>
        <taxon>Ecdysozoa</taxon>
        <taxon>Arthropoda</taxon>
        <taxon>Hexapoda</taxon>
        <taxon>Insecta</taxon>
        <taxon>Pterygota</taxon>
        <taxon>Neoptera</taxon>
        <taxon>Endopterygota</taxon>
        <taxon>Coleoptera</taxon>
        <taxon>Polyphaga</taxon>
        <taxon>Cucujiformia</taxon>
        <taxon>Tenebrionidae</taxon>
        <taxon>Zophobas</taxon>
    </lineage>
</organism>
<accession>A0AA38HI45</accession>
<name>A0AA38HI45_9CUCU</name>
<feature type="compositionally biased region" description="Basic and acidic residues" evidence="1">
    <location>
        <begin position="107"/>
        <end position="148"/>
    </location>
</feature>
<feature type="region of interest" description="Disordered" evidence="1">
    <location>
        <begin position="107"/>
        <end position="158"/>
    </location>
</feature>
<dbReference type="Gene3D" id="1.20.58.120">
    <property type="entry name" value="BAG domain"/>
    <property type="match status" value="1"/>
</dbReference>
<keyword evidence="4" id="KW-1185">Reference proteome</keyword>
<dbReference type="AlphaFoldDB" id="A0AA38HI45"/>
<comment type="caution">
    <text evidence="3">The sequence shown here is derived from an EMBL/GenBank/DDBJ whole genome shotgun (WGS) entry which is preliminary data.</text>
</comment>
<feature type="transmembrane region" description="Helical" evidence="2">
    <location>
        <begin position="6"/>
        <end position="26"/>
    </location>
</feature>